<sequence>MTTTPRSAAIYAVWEQQSVWSQAAGRLKKQVVRARAWALVLGVLAAGLGTAASQALAWNGTVGRTLAFAAAVAAGCAPLMGQRGGPGSVGDWIRLRAVSESLKAEAYVFLAGVGPYRGNTGGGELLRERARKFVAEGRDLLRHTAGITAVVRPLPDVRDVASYVEQRLRRQLEEYYRPRAAYMHRKVRLHERIEFTLGGFGALLAALAAAWGMEEMAAWVAVAASIGVAVTAHALAQRYAYQQLEFTRTADELRRLLERWSAESDPTAEAADRFVVECEHVISVQNEAWMIRWTVG</sequence>
<evidence type="ECO:0000313" key="2">
    <source>
        <dbReference type="Proteomes" id="UP001565447"/>
    </source>
</evidence>
<organism evidence="1 2">
    <name type="scientific">Streptomyces albogriseolus</name>
    <dbReference type="NCBI Taxonomy" id="1887"/>
    <lineage>
        <taxon>Bacteria</taxon>
        <taxon>Bacillati</taxon>
        <taxon>Actinomycetota</taxon>
        <taxon>Actinomycetes</taxon>
        <taxon>Kitasatosporales</taxon>
        <taxon>Streptomycetaceae</taxon>
        <taxon>Streptomyces</taxon>
        <taxon>Streptomyces albogriseolus group</taxon>
    </lineage>
</organism>
<dbReference type="Proteomes" id="UP001565447">
    <property type="component" value="Unassembled WGS sequence"/>
</dbReference>
<protein>
    <submittedName>
        <fullName evidence="1">Uncharacterized protein</fullName>
    </submittedName>
</protein>
<accession>A0ACC6UTC7</accession>
<evidence type="ECO:0000313" key="1">
    <source>
        <dbReference type="EMBL" id="MEY9814370.1"/>
    </source>
</evidence>
<keyword evidence="2" id="KW-1185">Reference proteome</keyword>
<reference evidence="1" key="1">
    <citation type="submission" date="2024-07" db="EMBL/GenBank/DDBJ databases">
        <title>Genome sequencing of plant associated microbes to promote plant fitness in Sorghum bicolor and Oryza sativa.</title>
        <authorList>
            <person name="Coleman-Derr D."/>
        </authorList>
    </citation>
    <scope>NUCLEOTIDE SEQUENCE</scope>
    <source>
        <strain evidence="1">SAI-173</strain>
    </source>
</reference>
<proteinExistence type="predicted"/>
<gene>
    <name evidence="1" type="ORF">RKD21_004627</name>
</gene>
<comment type="caution">
    <text evidence="1">The sequence shown here is derived from an EMBL/GenBank/DDBJ whole genome shotgun (WGS) entry which is preliminary data.</text>
</comment>
<dbReference type="EMBL" id="JBGCBD010000002">
    <property type="protein sequence ID" value="MEY9814370.1"/>
    <property type="molecule type" value="Genomic_DNA"/>
</dbReference>
<name>A0ACC6UTC7_STRAO</name>